<accession>A0A3G2KEH0</accession>
<organism evidence="2 3">
    <name type="scientific">Arthrobacter phage Bridgette</name>
    <dbReference type="NCBI Taxonomy" id="2419949"/>
    <lineage>
        <taxon>Viruses</taxon>
        <taxon>Duplodnaviria</taxon>
        <taxon>Heunggongvirae</taxon>
        <taxon>Uroviricota</taxon>
        <taxon>Caudoviricetes</taxon>
        <taxon>Bridgettevirus</taxon>
        <taxon>Bridgettevirus bridgette</taxon>
    </lineage>
</organism>
<protein>
    <submittedName>
        <fullName evidence="2">Helix-turn-helix DNA binding protein</fullName>
    </submittedName>
</protein>
<dbReference type="EMBL" id="MH834603">
    <property type="protein sequence ID" value="AYN57305.1"/>
    <property type="molecule type" value="Genomic_DNA"/>
</dbReference>
<dbReference type="SUPFAM" id="SSF47413">
    <property type="entry name" value="lambda repressor-like DNA-binding domains"/>
    <property type="match status" value="1"/>
</dbReference>
<gene>
    <name evidence="2" type="primary">39</name>
    <name evidence="2" type="ORF">PBI_BRIDGETTE_39</name>
</gene>
<dbReference type="GeneID" id="55006462"/>
<dbReference type="InterPro" id="IPR001387">
    <property type="entry name" value="Cro/C1-type_HTH"/>
</dbReference>
<proteinExistence type="predicted"/>
<evidence type="ECO:0000313" key="2">
    <source>
        <dbReference type="EMBL" id="AYN57305.1"/>
    </source>
</evidence>
<dbReference type="InterPro" id="IPR010982">
    <property type="entry name" value="Lambda_DNA-bd_dom_sf"/>
</dbReference>
<sequence>MSMPSGSQPASGPFARAITEAIRLAMTRRRVSGAQLAEKTSRSQTYISKRLRNEVPFTANDIEEICKALDEDLMKLLYAAAREMAHARKSDGPPKG</sequence>
<dbReference type="RefSeq" id="YP_009815241.1">
    <property type="nucleotide sequence ID" value="NC_048091.1"/>
</dbReference>
<reference evidence="2 3" key="1">
    <citation type="submission" date="2018-09" db="EMBL/GenBank/DDBJ databases">
        <authorList>
            <person name="Rimple P.A."/>
            <person name="Stoner T.H."/>
            <person name="Garlena R.A."/>
            <person name="Russell D.A."/>
            <person name="Pope W.H."/>
            <person name="Jacobs-Sera D."/>
            <person name="Hatfull G.F."/>
        </authorList>
    </citation>
    <scope>NUCLEOTIDE SEQUENCE [LARGE SCALE GENOMIC DNA]</scope>
</reference>
<name>A0A3G2KEH0_9CAUD</name>
<evidence type="ECO:0000313" key="3">
    <source>
        <dbReference type="Proteomes" id="UP000277028"/>
    </source>
</evidence>
<dbReference type="KEGG" id="vg:55006462"/>
<dbReference type="CDD" id="cd00093">
    <property type="entry name" value="HTH_XRE"/>
    <property type="match status" value="1"/>
</dbReference>
<dbReference type="Gene3D" id="1.10.260.40">
    <property type="entry name" value="lambda repressor-like DNA-binding domains"/>
    <property type="match status" value="1"/>
</dbReference>
<feature type="domain" description="HTH cro/C1-type" evidence="1">
    <location>
        <begin position="22"/>
        <end position="76"/>
    </location>
</feature>
<dbReference type="GO" id="GO:0003677">
    <property type="term" value="F:DNA binding"/>
    <property type="evidence" value="ECO:0007669"/>
    <property type="project" value="InterPro"/>
</dbReference>
<evidence type="ECO:0000259" key="1">
    <source>
        <dbReference type="PROSITE" id="PS50943"/>
    </source>
</evidence>
<dbReference type="PROSITE" id="PS50943">
    <property type="entry name" value="HTH_CROC1"/>
    <property type="match status" value="1"/>
</dbReference>
<dbReference type="Proteomes" id="UP000277028">
    <property type="component" value="Segment"/>
</dbReference>
<keyword evidence="3" id="KW-1185">Reference proteome</keyword>